<comment type="caution">
    <text evidence="1">The sequence shown here is derived from an EMBL/GenBank/DDBJ whole genome shotgun (WGS) entry which is preliminary data.</text>
</comment>
<dbReference type="EMBL" id="JAGKQM010000005">
    <property type="protein sequence ID" value="KAH0926436.1"/>
    <property type="molecule type" value="Genomic_DNA"/>
</dbReference>
<evidence type="ECO:0000313" key="2">
    <source>
        <dbReference type="Proteomes" id="UP000824890"/>
    </source>
</evidence>
<protein>
    <submittedName>
        <fullName evidence="1">Uncharacterized protein</fullName>
    </submittedName>
</protein>
<dbReference type="Proteomes" id="UP000824890">
    <property type="component" value="Unassembled WGS sequence"/>
</dbReference>
<keyword evidence="2" id="KW-1185">Reference proteome</keyword>
<feature type="non-terminal residue" evidence="1">
    <location>
        <position position="1"/>
    </location>
</feature>
<proteinExistence type="predicted"/>
<sequence length="162" mass="18800">EENRMDKRNTIDRRPMGMIFCGSHFFTLLMCFCSQLGRFDGHPLVCGFFKSTYTIQKPIELLARNVYMGHVDPPLDLTIKTLYSVSSTRVSKSSTYKTVSTVCVSLTQPEKRQRRPSKSTWVVINDQNVKLLWETHVIPKEVVVQENQPHDHDMDVFRVLIH</sequence>
<name>A0ABQ8DDD3_BRANA</name>
<evidence type="ECO:0000313" key="1">
    <source>
        <dbReference type="EMBL" id="KAH0926436.1"/>
    </source>
</evidence>
<organism evidence="1 2">
    <name type="scientific">Brassica napus</name>
    <name type="common">Rape</name>
    <dbReference type="NCBI Taxonomy" id="3708"/>
    <lineage>
        <taxon>Eukaryota</taxon>
        <taxon>Viridiplantae</taxon>
        <taxon>Streptophyta</taxon>
        <taxon>Embryophyta</taxon>
        <taxon>Tracheophyta</taxon>
        <taxon>Spermatophyta</taxon>
        <taxon>Magnoliopsida</taxon>
        <taxon>eudicotyledons</taxon>
        <taxon>Gunneridae</taxon>
        <taxon>Pentapetalae</taxon>
        <taxon>rosids</taxon>
        <taxon>malvids</taxon>
        <taxon>Brassicales</taxon>
        <taxon>Brassicaceae</taxon>
        <taxon>Brassiceae</taxon>
        <taxon>Brassica</taxon>
    </lineage>
</organism>
<reference evidence="1 2" key="1">
    <citation type="submission" date="2021-05" db="EMBL/GenBank/DDBJ databases">
        <title>Genome Assembly of Synthetic Allotetraploid Brassica napus Reveals Homoeologous Exchanges between Subgenomes.</title>
        <authorList>
            <person name="Davis J.T."/>
        </authorList>
    </citation>
    <scope>NUCLEOTIDE SEQUENCE [LARGE SCALE GENOMIC DNA]</scope>
    <source>
        <strain evidence="2">cv. Da-Ae</strain>
        <tissue evidence="1">Seedling</tissue>
    </source>
</reference>
<accession>A0ABQ8DDD3</accession>
<gene>
    <name evidence="1" type="ORF">HID58_018692</name>
</gene>